<dbReference type="Gene3D" id="2.40.10.10">
    <property type="entry name" value="Trypsin-like serine proteases"/>
    <property type="match status" value="2"/>
</dbReference>
<name>A0A3G6JAH0_9CORY</name>
<dbReference type="InterPro" id="IPR009003">
    <property type="entry name" value="Peptidase_S1_PA"/>
</dbReference>
<dbReference type="AlphaFoldDB" id="A0A3G6JAH0"/>
<dbReference type="Proteomes" id="UP000269019">
    <property type="component" value="Chromosome"/>
</dbReference>
<sequence>MEQRKPNATILVLTVMALLLSTGVISTTTYTVRASIRLAAPIGTLPPPVDEVEPQITTTAAPRQSDVPQQWGTHKPERDKRMTYQNSKKWQHLLHPETITPGARLVTEHGACSAGIFAHDTSREYMIWAGHCGELNETVYVEDGAGQWRRFGTVVERESDGHQVDFGIVDITDTTVPWSSQIGLEYEGAGTLTGEELDRQQPSICRLGYRTGLACGDFGKILNENMFSAYASADHGDSGGAVFAVNNDRMYPVGMTSFRIDDHPDQGFYQLVAPVLQRYNLAVYSLGIPAGQE</sequence>
<dbReference type="CDD" id="cd21112">
    <property type="entry name" value="alphaLP-like"/>
    <property type="match status" value="1"/>
</dbReference>
<accession>A0A3G6JAH0</accession>
<dbReference type="KEGG" id="ccho:CCHOA_02690"/>
<dbReference type="SUPFAM" id="SSF50494">
    <property type="entry name" value="Trypsin-like serine proteases"/>
    <property type="match status" value="1"/>
</dbReference>
<feature type="domain" description="Peptidase S1" evidence="1">
    <location>
        <begin position="218"/>
        <end position="274"/>
    </location>
</feature>
<proteinExistence type="predicted"/>
<dbReference type="RefSeq" id="WP_123926433.1">
    <property type="nucleotide sequence ID" value="NZ_CP033896.1"/>
</dbReference>
<dbReference type="InterPro" id="IPR043504">
    <property type="entry name" value="Peptidase_S1_PA_chymotrypsin"/>
</dbReference>
<gene>
    <name evidence="2" type="ORF">CCHOA_02690</name>
</gene>
<dbReference type="Pfam" id="PF00089">
    <property type="entry name" value="Trypsin"/>
    <property type="match status" value="1"/>
</dbReference>
<keyword evidence="3" id="KW-1185">Reference proteome</keyword>
<protein>
    <recommendedName>
        <fullName evidence="1">Peptidase S1 domain-containing protein</fullName>
    </recommendedName>
</protein>
<evidence type="ECO:0000259" key="1">
    <source>
        <dbReference type="Pfam" id="PF00089"/>
    </source>
</evidence>
<dbReference type="GO" id="GO:0006508">
    <property type="term" value="P:proteolysis"/>
    <property type="evidence" value="ECO:0007669"/>
    <property type="project" value="InterPro"/>
</dbReference>
<reference evidence="2 3" key="1">
    <citation type="submission" date="2018-11" db="EMBL/GenBank/DDBJ databases">
        <authorList>
            <person name="Kleinhagauer T."/>
            <person name="Glaeser S.P."/>
            <person name="Spergser J."/>
            <person name="Ruckert C."/>
            <person name="Kaempfer P."/>
            <person name="Busse H.-J."/>
        </authorList>
    </citation>
    <scope>NUCLEOTIDE SEQUENCE [LARGE SCALE GENOMIC DNA]</scope>
    <source>
        <strain evidence="2 3">200CH</strain>
    </source>
</reference>
<dbReference type="OrthoDB" id="8781117at2"/>
<dbReference type="InterPro" id="IPR001254">
    <property type="entry name" value="Trypsin_dom"/>
</dbReference>
<organism evidence="2 3">
    <name type="scientific">Corynebacterium choanae</name>
    <dbReference type="NCBI Taxonomy" id="1862358"/>
    <lineage>
        <taxon>Bacteria</taxon>
        <taxon>Bacillati</taxon>
        <taxon>Actinomycetota</taxon>
        <taxon>Actinomycetes</taxon>
        <taxon>Mycobacteriales</taxon>
        <taxon>Corynebacteriaceae</taxon>
        <taxon>Corynebacterium</taxon>
    </lineage>
</organism>
<evidence type="ECO:0000313" key="3">
    <source>
        <dbReference type="Proteomes" id="UP000269019"/>
    </source>
</evidence>
<dbReference type="GO" id="GO:0004252">
    <property type="term" value="F:serine-type endopeptidase activity"/>
    <property type="evidence" value="ECO:0007669"/>
    <property type="project" value="InterPro"/>
</dbReference>
<evidence type="ECO:0000313" key="2">
    <source>
        <dbReference type="EMBL" id="AZA12954.1"/>
    </source>
</evidence>
<dbReference type="EMBL" id="CP033896">
    <property type="protein sequence ID" value="AZA12954.1"/>
    <property type="molecule type" value="Genomic_DNA"/>
</dbReference>